<dbReference type="Pfam" id="PF07714">
    <property type="entry name" value="PK_Tyr_Ser-Thr"/>
    <property type="match status" value="1"/>
</dbReference>
<keyword evidence="13 22" id="KW-0067">ATP-binding</keyword>
<reference evidence="26" key="1">
    <citation type="submission" date="2025-08" db="UniProtKB">
        <authorList>
            <consortium name="RefSeq"/>
        </authorList>
    </citation>
    <scope>IDENTIFICATION</scope>
</reference>
<dbReference type="InterPro" id="IPR008266">
    <property type="entry name" value="Tyr_kinase_AS"/>
</dbReference>
<dbReference type="InterPro" id="IPR017441">
    <property type="entry name" value="Protein_kinase_ATP_BS"/>
</dbReference>
<keyword evidence="10" id="KW-0677">Repeat</keyword>
<keyword evidence="16" id="KW-0829">Tyrosine-protein kinase</keyword>
<dbReference type="PROSITE" id="PS50011">
    <property type="entry name" value="PROTEIN_KINASE_DOM"/>
    <property type="match status" value="1"/>
</dbReference>
<dbReference type="OrthoDB" id="10059496at2759"/>
<feature type="region of interest" description="Disordered" evidence="23">
    <location>
        <begin position="406"/>
        <end position="430"/>
    </location>
</feature>
<dbReference type="GO" id="GO:0019838">
    <property type="term" value="F:growth factor binding"/>
    <property type="evidence" value="ECO:0007669"/>
    <property type="project" value="TreeGrafter"/>
</dbReference>
<keyword evidence="9" id="KW-0732">Signal</keyword>
<evidence type="ECO:0000256" key="6">
    <source>
        <dbReference type="ARBA" id="ARBA00022657"/>
    </source>
</evidence>
<dbReference type="AlphaFoldDB" id="A0A1U7UJL6"/>
<evidence type="ECO:0000256" key="19">
    <source>
        <dbReference type="ARBA" id="ARBA00023180"/>
    </source>
</evidence>
<sequence length="527" mass="57623">PAHADIKTGYLSIIMDPGEVPLEEQCAYLSYDASQWEFPRERLHLGRVLGHGAFGKVVEASAFGIHKGSSCDTVAVKMLKEGATASEHRALMSELKILIHIGHHLNVVNLLGACTKPSGPLMVIVEFCKYGNLSNFLRAKREAFSPHAEKSPGQRRRFRAMVEAARADRPRPGGSDRALLTRFLVGKGGASRSSQDPEAEDLWQSPLTMEDLVCYSFQVARGMEFLASRKCIHRDLAARNILLSESDVVKICDFGLARDIYKDPDYVRKGSARLPLKWMAPESIFDKVYTTQSDVWSFGVLLWEIFSLGEGPRPFGGRRPLPLPAGPPRGLGVEAGPLGATSGGVRKPAPGGRFRGQPCRSQGSSVARVDTSARRVMLSCWAGDPKARPAFSELVEILGDLLQGGGWQEEEQDPTGPRSSQSSEEDSCLQASTMALHVAEADPEDSPPSLHRHSLAARYYNCVSFPGCLARGPQTASASRMKTFEEFPMTPMTSKASVDNQTDSGMVLASEEFEQIEGRHRHEGGFR</sequence>
<evidence type="ECO:0000256" key="1">
    <source>
        <dbReference type="ARBA" id="ARBA00004251"/>
    </source>
</evidence>
<dbReference type="InterPro" id="IPR001245">
    <property type="entry name" value="Ser-Thr/Tyr_kinase_cat_dom"/>
</dbReference>
<evidence type="ECO:0000259" key="24">
    <source>
        <dbReference type="PROSITE" id="PS50011"/>
    </source>
</evidence>
<dbReference type="InterPro" id="IPR011009">
    <property type="entry name" value="Kinase-like_dom_sf"/>
</dbReference>
<dbReference type="KEGG" id="csyr:103270312"/>
<evidence type="ECO:0000256" key="3">
    <source>
        <dbReference type="ARBA" id="ARBA00022258"/>
    </source>
</evidence>
<evidence type="ECO:0000256" key="20">
    <source>
        <dbReference type="ARBA" id="ARBA00023319"/>
    </source>
</evidence>
<protein>
    <recommendedName>
        <fullName evidence="3">Vascular endothelial growth factor receptor 3</fullName>
        <ecNumber evidence="2">2.7.10.1</ecNumber>
    </recommendedName>
</protein>
<feature type="domain" description="Protein kinase" evidence="24">
    <location>
        <begin position="43"/>
        <end position="402"/>
    </location>
</feature>
<keyword evidence="6" id="KW-0037">Angiogenesis</keyword>
<evidence type="ECO:0000256" key="16">
    <source>
        <dbReference type="ARBA" id="ARBA00023137"/>
    </source>
</evidence>
<keyword evidence="17" id="KW-1015">Disulfide bond</keyword>
<dbReference type="PROSITE" id="PS00240">
    <property type="entry name" value="RECEPTOR_TYR_KIN_III"/>
    <property type="match status" value="1"/>
</dbReference>
<feature type="region of interest" description="Disordered" evidence="23">
    <location>
        <begin position="332"/>
        <end position="367"/>
    </location>
</feature>
<dbReference type="PANTHER" id="PTHR24416">
    <property type="entry name" value="TYROSINE-PROTEIN KINASE RECEPTOR"/>
    <property type="match status" value="1"/>
</dbReference>
<evidence type="ECO:0000256" key="17">
    <source>
        <dbReference type="ARBA" id="ARBA00023157"/>
    </source>
</evidence>
<dbReference type="InterPro" id="IPR050122">
    <property type="entry name" value="RTK"/>
</dbReference>
<dbReference type="Proteomes" id="UP000189704">
    <property type="component" value="Unplaced"/>
</dbReference>
<evidence type="ECO:0000256" key="9">
    <source>
        <dbReference type="ARBA" id="ARBA00022729"/>
    </source>
</evidence>
<dbReference type="FunFam" id="3.30.200.20:FF:000041">
    <property type="entry name" value="Vascular endothelial growth factor receptor 2"/>
    <property type="match status" value="1"/>
</dbReference>
<evidence type="ECO:0000313" key="26">
    <source>
        <dbReference type="RefSeq" id="XP_008066041.1"/>
    </source>
</evidence>
<evidence type="ECO:0000256" key="23">
    <source>
        <dbReference type="SAM" id="MobiDB-lite"/>
    </source>
</evidence>
<evidence type="ECO:0000256" key="13">
    <source>
        <dbReference type="ARBA" id="ARBA00022840"/>
    </source>
</evidence>
<dbReference type="SMART" id="SM00219">
    <property type="entry name" value="TyrKc"/>
    <property type="match status" value="1"/>
</dbReference>
<evidence type="ECO:0000313" key="25">
    <source>
        <dbReference type="Proteomes" id="UP000189704"/>
    </source>
</evidence>
<dbReference type="GO" id="GO:0001525">
    <property type="term" value="P:angiogenesis"/>
    <property type="evidence" value="ECO:0007669"/>
    <property type="project" value="UniProtKB-KW"/>
</dbReference>
<keyword evidence="15" id="KW-0472">Membrane</keyword>
<keyword evidence="7" id="KW-0808">Transferase</keyword>
<dbReference type="EC" id="2.7.10.1" evidence="2"/>
<keyword evidence="4" id="KW-1003">Cell membrane</keyword>
<evidence type="ECO:0000256" key="2">
    <source>
        <dbReference type="ARBA" id="ARBA00011902"/>
    </source>
</evidence>
<keyword evidence="14" id="KW-1133">Transmembrane helix</keyword>
<evidence type="ECO:0000256" key="21">
    <source>
        <dbReference type="ARBA" id="ARBA00051243"/>
    </source>
</evidence>
<keyword evidence="8" id="KW-0812">Transmembrane</keyword>
<dbReference type="InterPro" id="IPR001824">
    <property type="entry name" value="Tyr_kinase_rcpt_3_CS"/>
</dbReference>
<dbReference type="PANTHER" id="PTHR24416:SF49">
    <property type="entry name" value="VASCULAR ENDOTHELIAL GROWTH FACTOR RECEPTOR 3"/>
    <property type="match status" value="1"/>
</dbReference>
<dbReference type="GO" id="GO:0030335">
    <property type="term" value="P:positive regulation of cell migration"/>
    <property type="evidence" value="ECO:0007669"/>
    <property type="project" value="TreeGrafter"/>
</dbReference>
<evidence type="ECO:0000256" key="4">
    <source>
        <dbReference type="ARBA" id="ARBA00022475"/>
    </source>
</evidence>
<dbReference type="SUPFAM" id="SSF56112">
    <property type="entry name" value="Protein kinase-like (PK-like)"/>
    <property type="match status" value="1"/>
</dbReference>
<keyword evidence="19" id="KW-0325">Glycoprotein</keyword>
<comment type="catalytic activity">
    <reaction evidence="21">
        <text>L-tyrosyl-[protein] + ATP = O-phospho-L-tyrosyl-[protein] + ADP + H(+)</text>
        <dbReference type="Rhea" id="RHEA:10596"/>
        <dbReference type="Rhea" id="RHEA-COMP:10136"/>
        <dbReference type="Rhea" id="RHEA-COMP:20101"/>
        <dbReference type="ChEBI" id="CHEBI:15378"/>
        <dbReference type="ChEBI" id="CHEBI:30616"/>
        <dbReference type="ChEBI" id="CHEBI:46858"/>
        <dbReference type="ChEBI" id="CHEBI:61978"/>
        <dbReference type="ChEBI" id="CHEBI:456216"/>
        <dbReference type="EC" id="2.7.10.1"/>
    </reaction>
</comment>
<evidence type="ECO:0000256" key="15">
    <source>
        <dbReference type="ARBA" id="ARBA00023136"/>
    </source>
</evidence>
<dbReference type="FunFam" id="1.10.510.10:FF:001512">
    <property type="entry name" value="Receptor tyrosine-protein kinase erbB-2"/>
    <property type="match status" value="1"/>
</dbReference>
<evidence type="ECO:0000256" key="18">
    <source>
        <dbReference type="ARBA" id="ARBA00023170"/>
    </source>
</evidence>
<keyword evidence="20" id="KW-0393">Immunoglobulin domain</keyword>
<dbReference type="GO" id="GO:0004714">
    <property type="term" value="F:transmembrane receptor protein tyrosine kinase activity"/>
    <property type="evidence" value="ECO:0007669"/>
    <property type="project" value="UniProtKB-EC"/>
</dbReference>
<dbReference type="GO" id="GO:0005886">
    <property type="term" value="C:plasma membrane"/>
    <property type="evidence" value="ECO:0007669"/>
    <property type="project" value="UniProtKB-SubCell"/>
</dbReference>
<organism evidence="25 26">
    <name type="scientific">Carlito syrichta</name>
    <name type="common">Philippine tarsier</name>
    <name type="synonym">Tarsius syrichta</name>
    <dbReference type="NCBI Taxonomy" id="1868482"/>
    <lineage>
        <taxon>Eukaryota</taxon>
        <taxon>Metazoa</taxon>
        <taxon>Chordata</taxon>
        <taxon>Craniata</taxon>
        <taxon>Vertebrata</taxon>
        <taxon>Euteleostomi</taxon>
        <taxon>Mammalia</taxon>
        <taxon>Eutheria</taxon>
        <taxon>Euarchontoglires</taxon>
        <taxon>Primates</taxon>
        <taxon>Haplorrhini</taxon>
        <taxon>Tarsiiformes</taxon>
        <taxon>Tarsiidae</taxon>
        <taxon>Carlito</taxon>
    </lineage>
</organism>
<keyword evidence="11 22" id="KW-0547">Nucleotide-binding</keyword>
<dbReference type="PROSITE" id="PS00109">
    <property type="entry name" value="PROTEIN_KINASE_TYR"/>
    <property type="match status" value="1"/>
</dbReference>
<dbReference type="InterPro" id="IPR020635">
    <property type="entry name" value="Tyr_kinase_cat_dom"/>
</dbReference>
<dbReference type="InterPro" id="IPR000719">
    <property type="entry name" value="Prot_kinase_dom"/>
</dbReference>
<evidence type="ECO:0000256" key="10">
    <source>
        <dbReference type="ARBA" id="ARBA00022737"/>
    </source>
</evidence>
<dbReference type="GO" id="GO:0030182">
    <property type="term" value="P:neuron differentiation"/>
    <property type="evidence" value="ECO:0007669"/>
    <property type="project" value="UniProtKB-ARBA"/>
</dbReference>
<keyword evidence="5" id="KW-0597">Phosphoprotein</keyword>
<dbReference type="PROSITE" id="PS00107">
    <property type="entry name" value="PROTEIN_KINASE_ATP"/>
    <property type="match status" value="1"/>
</dbReference>
<evidence type="ECO:0000256" key="12">
    <source>
        <dbReference type="ARBA" id="ARBA00022777"/>
    </source>
</evidence>
<evidence type="ECO:0000256" key="8">
    <source>
        <dbReference type="ARBA" id="ARBA00022692"/>
    </source>
</evidence>
<dbReference type="GO" id="GO:0050793">
    <property type="term" value="P:regulation of developmental process"/>
    <property type="evidence" value="ECO:0007669"/>
    <property type="project" value="UniProtKB-ARBA"/>
</dbReference>
<keyword evidence="12" id="KW-0418">Kinase</keyword>
<proteinExistence type="predicted"/>
<dbReference type="GO" id="GO:0043408">
    <property type="term" value="P:regulation of MAPK cascade"/>
    <property type="evidence" value="ECO:0007669"/>
    <property type="project" value="TreeGrafter"/>
</dbReference>
<feature type="binding site" evidence="22">
    <location>
        <position position="77"/>
    </location>
    <ligand>
        <name>ATP</name>
        <dbReference type="ChEBI" id="CHEBI:30616"/>
    </ligand>
</feature>
<keyword evidence="18" id="KW-0675">Receptor</keyword>
<dbReference type="GeneID" id="103270312"/>
<evidence type="ECO:0000256" key="11">
    <source>
        <dbReference type="ARBA" id="ARBA00022741"/>
    </source>
</evidence>
<accession>A0A1U7UJL6</accession>
<dbReference type="Gene3D" id="1.10.510.10">
    <property type="entry name" value="Transferase(Phosphotransferase) domain 1"/>
    <property type="match status" value="1"/>
</dbReference>
<gene>
    <name evidence="26" type="primary">LOC103270312</name>
</gene>
<evidence type="ECO:0000256" key="14">
    <source>
        <dbReference type="ARBA" id="ARBA00022989"/>
    </source>
</evidence>
<dbReference type="GO" id="GO:0048468">
    <property type="term" value="P:cell development"/>
    <property type="evidence" value="ECO:0007669"/>
    <property type="project" value="UniProtKB-ARBA"/>
</dbReference>
<evidence type="ECO:0000256" key="22">
    <source>
        <dbReference type="PROSITE-ProRule" id="PRU10141"/>
    </source>
</evidence>
<dbReference type="RefSeq" id="XP_008066041.1">
    <property type="nucleotide sequence ID" value="XM_008067850.1"/>
</dbReference>
<dbReference type="GO" id="GO:0043235">
    <property type="term" value="C:receptor complex"/>
    <property type="evidence" value="ECO:0007669"/>
    <property type="project" value="TreeGrafter"/>
</dbReference>
<dbReference type="GO" id="GO:0005524">
    <property type="term" value="F:ATP binding"/>
    <property type="evidence" value="ECO:0007669"/>
    <property type="project" value="UniProtKB-UniRule"/>
</dbReference>
<evidence type="ECO:0000256" key="7">
    <source>
        <dbReference type="ARBA" id="ARBA00022679"/>
    </source>
</evidence>
<comment type="subcellular location">
    <subcellularLocation>
        <location evidence="1">Cell membrane</location>
        <topology evidence="1">Single-pass type I membrane protein</topology>
    </subcellularLocation>
</comment>
<keyword evidence="25" id="KW-1185">Reference proteome</keyword>
<feature type="non-terminal residue" evidence="26">
    <location>
        <position position="1"/>
    </location>
</feature>
<dbReference type="GO" id="GO:0048010">
    <property type="term" value="P:vascular endothelial growth factor receptor signaling pathway"/>
    <property type="evidence" value="ECO:0007669"/>
    <property type="project" value="TreeGrafter"/>
</dbReference>
<name>A0A1U7UJL6_CARSF</name>
<evidence type="ECO:0000256" key="5">
    <source>
        <dbReference type="ARBA" id="ARBA00022553"/>
    </source>
</evidence>
<dbReference type="Gene3D" id="3.30.200.20">
    <property type="entry name" value="Phosphorylase Kinase, domain 1"/>
    <property type="match status" value="1"/>
</dbReference>